<evidence type="ECO:0000313" key="4">
    <source>
        <dbReference type="Proteomes" id="UP000054937"/>
    </source>
</evidence>
<sequence length="349" mass="41408">MHKKDEEIEQLVKSFEVKTLYISILLPQDKKSNKGKKIKQKKVIKPNISIEDNYYDKGFDGLQSFQGNIIHRQKEKQNNLIEIEAKIKEILNQKQAEIQQYNETVNIKLNQDVLCENDFKKESCQKQYLNQKQQNEKQFFNELQSLQVENSHIFSQNVIELKKNIINDRDQNMRHIFQEQNNINLQNKCIRQDNQLLEQDLYQNKLLQFQQSKQQNGDFSPLNLNSNSSKGKTYNNFELEQNKDEQLRQQKNYLTQIKLHSENQIGQDKSESESEKENQIMSNYSDLSQLQSKSPKIEQNNLKSPLKYGNNDNIKNKQKDQINVNNIFDNNCEIKNKFLDHVLDQNKHL</sequence>
<feature type="coiled-coil region" evidence="1">
    <location>
        <begin position="73"/>
        <end position="149"/>
    </location>
</feature>
<comment type="caution">
    <text evidence="3">The sequence shown here is derived from an EMBL/GenBank/DDBJ whole genome shotgun (WGS) entry which is preliminary data.</text>
</comment>
<dbReference type="AlphaFoldDB" id="A0A0V0R8K7"/>
<keyword evidence="4" id="KW-1185">Reference proteome</keyword>
<reference evidence="3 4" key="1">
    <citation type="journal article" date="2015" name="Sci. Rep.">
        <title>Genome of the facultative scuticociliatosis pathogen Pseudocohnilembus persalinus provides insight into its virulence through horizontal gene transfer.</title>
        <authorList>
            <person name="Xiong J."/>
            <person name="Wang G."/>
            <person name="Cheng J."/>
            <person name="Tian M."/>
            <person name="Pan X."/>
            <person name="Warren A."/>
            <person name="Jiang C."/>
            <person name="Yuan D."/>
            <person name="Miao W."/>
        </authorList>
    </citation>
    <scope>NUCLEOTIDE SEQUENCE [LARGE SCALE GENOMIC DNA]</scope>
    <source>
        <strain evidence="3">36N120E</strain>
    </source>
</reference>
<dbReference type="Proteomes" id="UP000054937">
    <property type="component" value="Unassembled WGS sequence"/>
</dbReference>
<organism evidence="3 4">
    <name type="scientific">Pseudocohnilembus persalinus</name>
    <name type="common">Ciliate</name>
    <dbReference type="NCBI Taxonomy" id="266149"/>
    <lineage>
        <taxon>Eukaryota</taxon>
        <taxon>Sar</taxon>
        <taxon>Alveolata</taxon>
        <taxon>Ciliophora</taxon>
        <taxon>Intramacronucleata</taxon>
        <taxon>Oligohymenophorea</taxon>
        <taxon>Scuticociliatia</taxon>
        <taxon>Philasterida</taxon>
        <taxon>Pseudocohnilembidae</taxon>
        <taxon>Pseudocohnilembus</taxon>
    </lineage>
</organism>
<evidence type="ECO:0000313" key="3">
    <source>
        <dbReference type="EMBL" id="KRX10809.1"/>
    </source>
</evidence>
<feature type="compositionally biased region" description="Polar residues" evidence="2">
    <location>
        <begin position="279"/>
        <end position="303"/>
    </location>
</feature>
<accession>A0A0V0R8K7</accession>
<dbReference type="InParanoid" id="A0A0V0R8K7"/>
<gene>
    <name evidence="3" type="ORF">PPERSA_00979</name>
</gene>
<evidence type="ECO:0000256" key="1">
    <source>
        <dbReference type="SAM" id="Coils"/>
    </source>
</evidence>
<feature type="region of interest" description="Disordered" evidence="2">
    <location>
        <begin position="260"/>
        <end position="317"/>
    </location>
</feature>
<protein>
    <submittedName>
        <fullName evidence="3">Uncharacterized protein</fullName>
    </submittedName>
</protein>
<feature type="compositionally biased region" description="Basic and acidic residues" evidence="2">
    <location>
        <begin position="268"/>
        <end position="278"/>
    </location>
</feature>
<evidence type="ECO:0000256" key="2">
    <source>
        <dbReference type="SAM" id="MobiDB-lite"/>
    </source>
</evidence>
<name>A0A0V0R8K7_PSEPJ</name>
<dbReference type="EMBL" id="LDAU01000019">
    <property type="protein sequence ID" value="KRX10809.1"/>
    <property type="molecule type" value="Genomic_DNA"/>
</dbReference>
<feature type="region of interest" description="Disordered" evidence="2">
    <location>
        <begin position="214"/>
        <end position="234"/>
    </location>
</feature>
<proteinExistence type="predicted"/>
<keyword evidence="1" id="KW-0175">Coiled coil</keyword>